<dbReference type="EMBL" id="JACHXF010000013">
    <property type="protein sequence ID" value="MBB3098017.1"/>
    <property type="molecule type" value="Genomic_DNA"/>
</dbReference>
<dbReference type="NCBIfam" id="NF047509">
    <property type="entry name" value="Rv3131_FMN_oxido"/>
    <property type="match status" value="1"/>
</dbReference>
<organism evidence="2 3">
    <name type="scientific">Actinoplanes campanulatus</name>
    <dbReference type="NCBI Taxonomy" id="113559"/>
    <lineage>
        <taxon>Bacteria</taxon>
        <taxon>Bacillati</taxon>
        <taxon>Actinomycetota</taxon>
        <taxon>Actinomycetes</taxon>
        <taxon>Micromonosporales</taxon>
        <taxon>Micromonosporaceae</taxon>
        <taxon>Actinoplanes</taxon>
    </lineage>
</organism>
<dbReference type="InterPro" id="IPR050627">
    <property type="entry name" value="Nitroreductase/BluB"/>
</dbReference>
<name>A0A7W5AL10_9ACTN</name>
<evidence type="ECO:0000313" key="3">
    <source>
        <dbReference type="Proteomes" id="UP000590749"/>
    </source>
</evidence>
<dbReference type="RefSeq" id="WP_183223683.1">
    <property type="nucleotide sequence ID" value="NZ_BMPW01000014.1"/>
</dbReference>
<dbReference type="AlphaFoldDB" id="A0A7W5AL10"/>
<proteinExistence type="predicted"/>
<dbReference type="SUPFAM" id="SSF55469">
    <property type="entry name" value="FMN-dependent nitroreductase-like"/>
    <property type="match status" value="2"/>
</dbReference>
<keyword evidence="3" id="KW-1185">Reference proteome</keyword>
<accession>A0A7W5AL10</accession>
<evidence type="ECO:0000313" key="2">
    <source>
        <dbReference type="EMBL" id="MBB3098017.1"/>
    </source>
</evidence>
<sequence>MTSRTAVLAHAARLARHAPSILNTQPWQWHIGRHTAELRPDTTRSLPYLDPDHHLMLLSCGAALHHATVAIQAQGRQVTVERGTDPLARLTLGPPDTPRHTDLAAAITHRRTDRRAFGSQTPGDEIIADLRKAVAAQGLHLRPVRRDELPLLAAATSRAASDAAHRPGLRAEVATWTDRPTEHGDGIPTATTATATLRRVPMRDFAPGSDGGFAISAAASDIGARYVVLHSDHPDDWLRAGAALSALLLTATVRGVACSPMSELVEAPWPRSILTTLIGTTGHPYLVVRLGYPVDDGPPPAAPRRPETETTHYGFTNASPHPGLTNASPHPRLMDASPRP</sequence>
<reference evidence="2 3" key="1">
    <citation type="submission" date="2020-08" db="EMBL/GenBank/DDBJ databases">
        <title>Genomic Encyclopedia of Type Strains, Phase III (KMG-III): the genomes of soil and plant-associated and newly described type strains.</title>
        <authorList>
            <person name="Whitman W."/>
        </authorList>
    </citation>
    <scope>NUCLEOTIDE SEQUENCE [LARGE SCALE GENOMIC DNA]</scope>
    <source>
        <strain evidence="2 3">CECT 3287</strain>
    </source>
</reference>
<comment type="caution">
    <text evidence="2">The sequence shown here is derived from an EMBL/GenBank/DDBJ whole genome shotgun (WGS) entry which is preliminary data.</text>
</comment>
<feature type="region of interest" description="Disordered" evidence="1">
    <location>
        <begin position="296"/>
        <end position="340"/>
    </location>
</feature>
<dbReference type="PANTHER" id="PTHR23026">
    <property type="entry name" value="NADPH NITROREDUCTASE"/>
    <property type="match status" value="1"/>
</dbReference>
<evidence type="ECO:0000256" key="1">
    <source>
        <dbReference type="SAM" id="MobiDB-lite"/>
    </source>
</evidence>
<protein>
    <submittedName>
        <fullName evidence="2">Nitroreductase</fullName>
    </submittedName>
</protein>
<dbReference type="GO" id="GO:0016491">
    <property type="term" value="F:oxidoreductase activity"/>
    <property type="evidence" value="ECO:0007669"/>
    <property type="project" value="InterPro"/>
</dbReference>
<dbReference type="Proteomes" id="UP000590749">
    <property type="component" value="Unassembled WGS sequence"/>
</dbReference>
<dbReference type="Gene3D" id="3.40.109.10">
    <property type="entry name" value="NADH Oxidase"/>
    <property type="match status" value="1"/>
</dbReference>
<dbReference type="PANTHER" id="PTHR23026:SF123">
    <property type="entry name" value="NAD(P)H NITROREDUCTASE RV3131-RELATED"/>
    <property type="match status" value="1"/>
</dbReference>
<dbReference type="InterPro" id="IPR000415">
    <property type="entry name" value="Nitroreductase-like"/>
</dbReference>
<gene>
    <name evidence="2" type="ORF">FHR83_005702</name>
</gene>